<comment type="caution">
    <text evidence="1">The sequence shown here is derived from an EMBL/GenBank/DDBJ whole genome shotgun (WGS) entry which is preliminary data.</text>
</comment>
<dbReference type="EMBL" id="LAZR01010906">
    <property type="protein sequence ID" value="KKM64399.1"/>
    <property type="molecule type" value="Genomic_DNA"/>
</dbReference>
<dbReference type="AlphaFoldDB" id="A0A0F9J3Y2"/>
<name>A0A0F9J3Y2_9ZZZZ</name>
<reference evidence="1" key="1">
    <citation type="journal article" date="2015" name="Nature">
        <title>Complex archaea that bridge the gap between prokaryotes and eukaryotes.</title>
        <authorList>
            <person name="Spang A."/>
            <person name="Saw J.H."/>
            <person name="Jorgensen S.L."/>
            <person name="Zaremba-Niedzwiedzka K."/>
            <person name="Martijn J."/>
            <person name="Lind A.E."/>
            <person name="van Eijk R."/>
            <person name="Schleper C."/>
            <person name="Guy L."/>
            <person name="Ettema T.J."/>
        </authorList>
    </citation>
    <scope>NUCLEOTIDE SEQUENCE</scope>
</reference>
<protein>
    <submittedName>
        <fullName evidence="1">Uncharacterized protein</fullName>
    </submittedName>
</protein>
<evidence type="ECO:0000313" key="1">
    <source>
        <dbReference type="EMBL" id="KKM64399.1"/>
    </source>
</evidence>
<proteinExistence type="predicted"/>
<organism evidence="1">
    <name type="scientific">marine sediment metagenome</name>
    <dbReference type="NCBI Taxonomy" id="412755"/>
    <lineage>
        <taxon>unclassified sequences</taxon>
        <taxon>metagenomes</taxon>
        <taxon>ecological metagenomes</taxon>
    </lineage>
</organism>
<gene>
    <name evidence="1" type="ORF">LCGC14_1501710</name>
</gene>
<accession>A0A0F9J3Y2</accession>
<sequence length="53" mass="6165">MDLTILEWLIVVAFGLNGFVRSRQMRIVVETERDAWSTDDNKAHCENLQEADK</sequence>